<dbReference type="PANTHER" id="PTHR33546">
    <property type="entry name" value="LARGE, MULTIFUNCTIONAL SECRETED PROTEIN-RELATED"/>
    <property type="match status" value="1"/>
</dbReference>
<dbReference type="RefSeq" id="WP_187585309.1">
    <property type="nucleotide sequence ID" value="NZ_JACLHY010000012.1"/>
</dbReference>
<feature type="domain" description="Cytochrome c" evidence="5">
    <location>
        <begin position="707"/>
        <end position="845"/>
    </location>
</feature>
<evidence type="ECO:0000313" key="6">
    <source>
        <dbReference type="EMBL" id="MBC8768937.1"/>
    </source>
</evidence>
<proteinExistence type="predicted"/>
<dbReference type="PROSITE" id="PS00018">
    <property type="entry name" value="EF_HAND_1"/>
    <property type="match status" value="1"/>
</dbReference>
<dbReference type="InterPro" id="IPR018247">
    <property type="entry name" value="EF_Hand_1_Ca_BS"/>
</dbReference>
<keyword evidence="2 4" id="KW-0479">Metal-binding</keyword>
<organism evidence="6 7">
    <name type="scientific">Arenibacter arenosicollis</name>
    <dbReference type="NCBI Taxonomy" id="2762274"/>
    <lineage>
        <taxon>Bacteria</taxon>
        <taxon>Pseudomonadati</taxon>
        <taxon>Bacteroidota</taxon>
        <taxon>Flavobacteriia</taxon>
        <taxon>Flavobacteriales</taxon>
        <taxon>Flavobacteriaceae</taxon>
        <taxon>Arenibacter</taxon>
    </lineage>
</organism>
<dbReference type="NCBIfam" id="TIGR02603">
    <property type="entry name" value="CxxCH_TIGR02603"/>
    <property type="match status" value="1"/>
</dbReference>
<protein>
    <submittedName>
        <fullName evidence="6">C-type cytochrome</fullName>
    </submittedName>
</protein>
<evidence type="ECO:0000313" key="7">
    <source>
        <dbReference type="Proteomes" id="UP000618952"/>
    </source>
</evidence>
<gene>
    <name evidence="6" type="ORF">H4O18_13120</name>
</gene>
<dbReference type="SUPFAM" id="SSF46626">
    <property type="entry name" value="Cytochrome c"/>
    <property type="match status" value="1"/>
</dbReference>
<name>A0ABR7QP11_9FLAO</name>
<dbReference type="Pfam" id="PF00034">
    <property type="entry name" value="Cytochrom_C"/>
    <property type="match status" value="1"/>
</dbReference>
<evidence type="ECO:0000256" key="3">
    <source>
        <dbReference type="ARBA" id="ARBA00023004"/>
    </source>
</evidence>
<keyword evidence="7" id="KW-1185">Reference proteome</keyword>
<evidence type="ECO:0000256" key="2">
    <source>
        <dbReference type="ARBA" id="ARBA00022723"/>
    </source>
</evidence>
<dbReference type="InterPro" id="IPR036909">
    <property type="entry name" value="Cyt_c-like_dom_sf"/>
</dbReference>
<keyword evidence="3 4" id="KW-0408">Iron</keyword>
<dbReference type="InterPro" id="IPR013427">
    <property type="entry name" value="Haem-bd_dom_put"/>
</dbReference>
<dbReference type="InterPro" id="IPR011041">
    <property type="entry name" value="Quinoprot_gluc/sorb_DH_b-prop"/>
</dbReference>
<reference evidence="6 7" key="1">
    <citation type="submission" date="2020-08" db="EMBL/GenBank/DDBJ databases">
        <title>Arenibacter gaetbuli sp. nov., isolated from a sand dune.</title>
        <authorList>
            <person name="Park S."/>
            <person name="Yoon J.-H."/>
        </authorList>
    </citation>
    <scope>NUCLEOTIDE SEQUENCE [LARGE SCALE GENOMIC DNA]</scope>
    <source>
        <strain evidence="6 7">BSSL-BM3</strain>
    </source>
</reference>
<dbReference type="InterPro" id="IPR009056">
    <property type="entry name" value="Cyt_c-like_dom"/>
</dbReference>
<comment type="caution">
    <text evidence="6">The sequence shown here is derived from an EMBL/GenBank/DDBJ whole genome shotgun (WGS) entry which is preliminary data.</text>
</comment>
<evidence type="ECO:0000256" key="1">
    <source>
        <dbReference type="ARBA" id="ARBA00022617"/>
    </source>
</evidence>
<dbReference type="PROSITE" id="PS51007">
    <property type="entry name" value="CYTC"/>
    <property type="match status" value="1"/>
</dbReference>
<dbReference type="InterPro" id="IPR011042">
    <property type="entry name" value="6-blade_b-propeller_TolB-like"/>
</dbReference>
<evidence type="ECO:0000256" key="4">
    <source>
        <dbReference type="PROSITE-ProRule" id="PRU00433"/>
    </source>
</evidence>
<accession>A0ABR7QP11</accession>
<sequence>MSKICTSLLVCSLMIMGCKSPTPIESDPNILVKDGFIVEKLYSPSDMDQGSWVSITKDDNGRFITSDQYGALYYVEVPEIGSKEKIKVDSIPLNIGNAHGLLWAYNSLYVMSNSDNQEESGLYKITDSDADGTLDQVDFLYQFVGRGEHGPHGIILGPDGYIYMSGGNHTLLPKTFNSIQKPIWDEDQLFDAIKDPRGHANDVVAPGGWVARTDKDGKELTVIATGFRNAYDLAFNTDGELFTFDSDMEWDMGSPWYRPIRVCHITNGSEFGWRTGSGKWPAYYPDNVPGIVDIGQGSPTGVLAGNTLDFPEYYKNGLFVFDWSFGTMYYISMTPDGATYKGNKEEFLSGASLPLTDGVAGDDGAMYFLTGGRRLESGMYRVFYNGEEKGKEVVNKDITEEQKLRRKLESFASGEKGDLELIWSSLQHEDRRIRYAARVALEYQDVERIEEKLVAENNPSIVIQSAIALARIGNQENKEKAMDKLMSVPFPDMTTNLKTDFIRACNLLFIRGDFNKNVKSEVSKKLDPYYPTQSNQVNRELVQLLAYVENPLVVPKTMKLLDTLAQTKEITTIIEKDVTGRSEQYGGTIERMKSNTPPAELIHYVKALSYAPNGWTKALREKYFTYYSRLFAANGGESYSKFLLKIREKALEHVPQAEKENLLALSGEELIQLNSTDLANLPHPKGPGKNWSVAEIVELYNSAGDNGNLENGENMYKAVLCSSCHGLNGTGASIGPDLTQVTTRFSPKDIAEAIVNPNKTISDQYEAVEITMNDEKSLWGRVINETNDTIIINENPLNPKQLTKLVKADIKKQEISKRSAMMPSLLNRLNEQEIIDLFSFLKSQARKSELQ</sequence>
<dbReference type="Gene3D" id="2.120.10.30">
    <property type="entry name" value="TolB, C-terminal domain"/>
    <property type="match status" value="1"/>
</dbReference>
<dbReference type="Proteomes" id="UP000618952">
    <property type="component" value="Unassembled WGS sequence"/>
</dbReference>
<keyword evidence="1 4" id="KW-0349">Heme</keyword>
<dbReference type="PANTHER" id="PTHR33546:SF1">
    <property type="entry name" value="LARGE, MULTIFUNCTIONAL SECRETED PROTEIN"/>
    <property type="match status" value="1"/>
</dbReference>
<dbReference type="SUPFAM" id="SSF50952">
    <property type="entry name" value="Soluble quinoprotein glucose dehydrogenase"/>
    <property type="match status" value="1"/>
</dbReference>
<dbReference type="EMBL" id="JACLHY010000012">
    <property type="protein sequence ID" value="MBC8768937.1"/>
    <property type="molecule type" value="Genomic_DNA"/>
</dbReference>
<dbReference type="Gene3D" id="1.10.760.10">
    <property type="entry name" value="Cytochrome c-like domain"/>
    <property type="match status" value="1"/>
</dbReference>
<dbReference type="PROSITE" id="PS51257">
    <property type="entry name" value="PROKAR_LIPOPROTEIN"/>
    <property type="match status" value="1"/>
</dbReference>
<evidence type="ECO:0000259" key="5">
    <source>
        <dbReference type="PROSITE" id="PS51007"/>
    </source>
</evidence>